<keyword evidence="3" id="KW-1185">Reference proteome</keyword>
<dbReference type="InterPro" id="IPR013211">
    <property type="entry name" value="LVIVD"/>
</dbReference>
<dbReference type="SUPFAM" id="SSF50956">
    <property type="entry name" value="Thermostable phytase (3-phytase)"/>
    <property type="match status" value="1"/>
</dbReference>
<reference evidence="2 3" key="1">
    <citation type="submission" date="2018-08" db="EMBL/GenBank/DDBJ databases">
        <title>Genomic Encyclopedia of Archaeal and Bacterial Type Strains, Phase II (KMG-II): from individual species to whole genera.</title>
        <authorList>
            <person name="Goeker M."/>
        </authorList>
    </citation>
    <scope>NUCLEOTIDE SEQUENCE [LARGE SCALE GENOMIC DNA]</scope>
    <source>
        <strain evidence="2 3">DSM 2261</strain>
    </source>
</reference>
<feature type="region of interest" description="Disordered" evidence="1">
    <location>
        <begin position="27"/>
        <end position="53"/>
    </location>
</feature>
<dbReference type="Pfam" id="PF08309">
    <property type="entry name" value="LVIVD"/>
    <property type="match status" value="1"/>
</dbReference>
<comment type="caution">
    <text evidence="2">The sequence shown here is derived from an EMBL/GenBank/DDBJ whole genome shotgun (WGS) entry which is preliminary data.</text>
</comment>
<dbReference type="SUPFAM" id="SSF63825">
    <property type="entry name" value="YWTD domain"/>
    <property type="match status" value="1"/>
</dbReference>
<evidence type="ECO:0008006" key="4">
    <source>
        <dbReference type="Google" id="ProtNLM"/>
    </source>
</evidence>
<dbReference type="Proteomes" id="UP000256345">
    <property type="component" value="Unassembled WGS sequence"/>
</dbReference>
<evidence type="ECO:0000313" key="3">
    <source>
        <dbReference type="Proteomes" id="UP000256345"/>
    </source>
</evidence>
<organism evidence="2 3">
    <name type="scientific">Archangium gephyra</name>
    <dbReference type="NCBI Taxonomy" id="48"/>
    <lineage>
        <taxon>Bacteria</taxon>
        <taxon>Pseudomonadati</taxon>
        <taxon>Myxococcota</taxon>
        <taxon>Myxococcia</taxon>
        <taxon>Myxococcales</taxon>
        <taxon>Cystobacterineae</taxon>
        <taxon>Archangiaceae</taxon>
        <taxon>Archangium</taxon>
    </lineage>
</organism>
<name>A0ABX9K7P5_9BACT</name>
<gene>
    <name evidence="2" type="ORF">ATI61_103758</name>
</gene>
<evidence type="ECO:0000313" key="2">
    <source>
        <dbReference type="EMBL" id="REG34847.1"/>
    </source>
</evidence>
<dbReference type="RefSeq" id="WP_047856470.1">
    <property type="nucleotide sequence ID" value="NZ_CP011509.1"/>
</dbReference>
<protein>
    <recommendedName>
        <fullName evidence="4">LVIVD repeat-containing protein</fullName>
    </recommendedName>
</protein>
<proteinExistence type="predicted"/>
<dbReference type="PROSITE" id="PS51257">
    <property type="entry name" value="PROKAR_LIPOPROTEIN"/>
    <property type="match status" value="1"/>
</dbReference>
<dbReference type="EMBL" id="QUMU01000003">
    <property type="protein sequence ID" value="REG34847.1"/>
    <property type="molecule type" value="Genomic_DNA"/>
</dbReference>
<sequence>MTTHRTRCLLAVLAVCTTWMGCESNTPRNPDAGTPPDASVPDASVPDASVSEDWDGTYVPLEETDEWDYLDPGRFAACGFIFPGDGGTGPACGSPESFDLSSCESSTLGQLSPSGIYAAAQRGDVINLFLLTTNFTISADGGRESHDGDPIVQKQVDSQGFYVASQRTRADGGTFLTAYAGCKAESVQRFTGCYQTCTNGGARRTWGTFEGVRLQRFDEPESSGGLTLVSEHRVGLGFPSDLYVAKNHAYVVSQNDADTGATGGLSVFDVTDRAHPILRKTISLTGDSSWNGVWARGDGLYITSTKWGVLVYDISNPADPQLVRTLPGSAASVHTVVVDGERLYAMDIRNNRVLMYDVKEPLQPLLLGAYSVPGGEYLSGIPHDAFAYQNRLYINQMGLGYYVVDVADPANPKPLGAYTYAVENNWSHTNVVGTFAGRTIAFEGGEVDGAYLRVLDVTDPAKIVKIGEARMRTQTSIHNMVLVGKRLYVTWYADGVRVFDVANPTQPKQIAHYNSFRDSDPGRTEGLLVGAIGIRVPGDGYVYSVDVTRGLLILHEP</sequence>
<accession>A0ABX9K7P5</accession>
<evidence type="ECO:0000256" key="1">
    <source>
        <dbReference type="SAM" id="MobiDB-lite"/>
    </source>
</evidence>